<evidence type="ECO:0000259" key="5">
    <source>
        <dbReference type="PROSITE" id="PS50048"/>
    </source>
</evidence>
<keyword evidence="2" id="KW-0479">Metal-binding</keyword>
<sequence>MAPPPAPVSLRRNGTLQSCERCRTTKIKCDHSTPRCGRCLAKNFECVYEAAPMTRRFRAARFDVRSGRVRATTRAQDAAEQQQQQQQQQQPLPLVSYVPRPIEITTPPVQTGGFVGPGSYRTGLTADEGQTPLDMTGFSGTTASPGTTTTHTIDRKRLDLGLQIIDFVLEHSVLLQNLMRHIYGVIRMPIVPRQLMLPASESLFSTIRAEVPVNDDDAKLRTVIRIFQSSYQPIQATRLTTVDQVCRLITGENLRWEAIGNILAMASLCLIHIQGRDFTLLDPDRRSKQDLVQPFHGITDTLTTLTSVSPVVNELGVSLKYNQLLLALYRFGDSSQHLYSIFMELTSTIYATGMHQDSPPSGPHAAEYPGFMHQWRRRCFTAVYSMDKTIATTLGRPPLIHRNYCVLDAPLDFDDDDLVGSELEGELRKLDQHGWNTDGRRRTTTFMRLRYLLATIREEVLELHLGVNSLAGPPDRAQLVLQKLQSIWNSCPDIIKYSPSVWDGSMTSHDIWFLLRFYLDYLYSSFLIFRFNARQDQSPESIELLLAAAKDVLSTVLVFNEQRELMREFLPYGLPCVDTLAAELMYRPSSFALYSPGCGPGPGPGPSGRPRLVRAEVIRDLTIYVSCLSWMPGRNGNSSEFSRQVQERLTQILDQIIDPPLTSPPPLGNAMPDPVLGCARESMGQAAVASTNHLFFDWDFTMYLDSQLDLFSQSLL</sequence>
<dbReference type="Pfam" id="PF00172">
    <property type="entry name" value="Zn_clus"/>
    <property type="match status" value="1"/>
</dbReference>
<dbReference type="Gene3D" id="4.10.240.10">
    <property type="entry name" value="Zn(2)-C6 fungal-type DNA-binding domain"/>
    <property type="match status" value="1"/>
</dbReference>
<dbReference type="Proteomes" id="UP001197093">
    <property type="component" value="Unassembled WGS sequence"/>
</dbReference>
<organism evidence="6 7">
    <name type="scientific">Staphylotrichum longicolle</name>
    <dbReference type="NCBI Taxonomy" id="669026"/>
    <lineage>
        <taxon>Eukaryota</taxon>
        <taxon>Fungi</taxon>
        <taxon>Dikarya</taxon>
        <taxon>Ascomycota</taxon>
        <taxon>Pezizomycotina</taxon>
        <taxon>Sordariomycetes</taxon>
        <taxon>Sordariomycetidae</taxon>
        <taxon>Sordariales</taxon>
        <taxon>Chaetomiaceae</taxon>
        <taxon>Staphylotrichum</taxon>
    </lineage>
</organism>
<dbReference type="GO" id="GO:0006351">
    <property type="term" value="P:DNA-templated transcription"/>
    <property type="evidence" value="ECO:0007669"/>
    <property type="project" value="InterPro"/>
</dbReference>
<dbReference type="Pfam" id="PF04082">
    <property type="entry name" value="Fungal_trans"/>
    <property type="match status" value="1"/>
</dbReference>
<dbReference type="GO" id="GO:0005634">
    <property type="term" value="C:nucleus"/>
    <property type="evidence" value="ECO:0007669"/>
    <property type="project" value="UniProtKB-SubCell"/>
</dbReference>
<dbReference type="PROSITE" id="PS50048">
    <property type="entry name" value="ZN2_CY6_FUNGAL_2"/>
    <property type="match status" value="1"/>
</dbReference>
<dbReference type="GO" id="GO:0000981">
    <property type="term" value="F:DNA-binding transcription factor activity, RNA polymerase II-specific"/>
    <property type="evidence" value="ECO:0007669"/>
    <property type="project" value="InterPro"/>
</dbReference>
<gene>
    <name evidence="6" type="ORF">NEMBOFW57_007281</name>
</gene>
<dbReference type="GO" id="GO:0008270">
    <property type="term" value="F:zinc ion binding"/>
    <property type="evidence" value="ECO:0007669"/>
    <property type="project" value="InterPro"/>
</dbReference>
<dbReference type="PANTHER" id="PTHR31001:SF61">
    <property type="entry name" value="ZN(II)2CYS6 TRANSCRIPTION FACTOR (EUROFUNG)"/>
    <property type="match status" value="1"/>
</dbReference>
<feature type="region of interest" description="Disordered" evidence="4">
    <location>
        <begin position="71"/>
        <end position="91"/>
    </location>
</feature>
<dbReference type="InterPro" id="IPR007219">
    <property type="entry name" value="XnlR_reg_dom"/>
</dbReference>
<feature type="domain" description="Zn(2)-C6 fungal-type" evidence="5">
    <location>
        <begin position="18"/>
        <end position="48"/>
    </location>
</feature>
<evidence type="ECO:0000256" key="1">
    <source>
        <dbReference type="ARBA" id="ARBA00004123"/>
    </source>
</evidence>
<evidence type="ECO:0000256" key="4">
    <source>
        <dbReference type="SAM" id="MobiDB-lite"/>
    </source>
</evidence>
<keyword evidence="3" id="KW-0539">Nucleus</keyword>
<dbReference type="CDD" id="cd00067">
    <property type="entry name" value="GAL4"/>
    <property type="match status" value="1"/>
</dbReference>
<proteinExistence type="predicted"/>
<dbReference type="SMART" id="SM00066">
    <property type="entry name" value="GAL4"/>
    <property type="match status" value="1"/>
</dbReference>
<feature type="compositionally biased region" description="Low complexity" evidence="4">
    <location>
        <begin position="81"/>
        <end position="90"/>
    </location>
</feature>
<dbReference type="CDD" id="cd12148">
    <property type="entry name" value="fungal_TF_MHR"/>
    <property type="match status" value="1"/>
</dbReference>
<evidence type="ECO:0000256" key="2">
    <source>
        <dbReference type="ARBA" id="ARBA00022723"/>
    </source>
</evidence>
<dbReference type="InterPro" id="IPR036864">
    <property type="entry name" value="Zn2-C6_fun-type_DNA-bd_sf"/>
</dbReference>
<comment type="caution">
    <text evidence="6">The sequence shown here is derived from an EMBL/GenBank/DDBJ whole genome shotgun (WGS) entry which is preliminary data.</text>
</comment>
<evidence type="ECO:0000256" key="3">
    <source>
        <dbReference type="ARBA" id="ARBA00023242"/>
    </source>
</evidence>
<dbReference type="PROSITE" id="PS00463">
    <property type="entry name" value="ZN2_CY6_FUNGAL_1"/>
    <property type="match status" value="1"/>
</dbReference>
<protein>
    <recommendedName>
        <fullName evidence="5">Zn(2)-C6 fungal-type domain-containing protein</fullName>
    </recommendedName>
</protein>
<dbReference type="AlphaFoldDB" id="A0AAD4EUS1"/>
<dbReference type="EMBL" id="JAHCVI010000003">
    <property type="protein sequence ID" value="KAG7287766.1"/>
    <property type="molecule type" value="Genomic_DNA"/>
</dbReference>
<dbReference type="SUPFAM" id="SSF57701">
    <property type="entry name" value="Zn2/Cys6 DNA-binding domain"/>
    <property type="match status" value="1"/>
</dbReference>
<reference evidence="6" key="1">
    <citation type="submission" date="2023-02" db="EMBL/GenBank/DDBJ databases">
        <authorList>
            <person name="Palmer J.M."/>
        </authorList>
    </citation>
    <scope>NUCLEOTIDE SEQUENCE</scope>
    <source>
        <strain evidence="6">FW57</strain>
    </source>
</reference>
<dbReference type="InterPro" id="IPR001138">
    <property type="entry name" value="Zn2Cys6_DnaBD"/>
</dbReference>
<accession>A0AAD4EUS1</accession>
<comment type="subcellular location">
    <subcellularLocation>
        <location evidence="1">Nucleus</location>
    </subcellularLocation>
</comment>
<dbReference type="GO" id="GO:0003677">
    <property type="term" value="F:DNA binding"/>
    <property type="evidence" value="ECO:0007669"/>
    <property type="project" value="InterPro"/>
</dbReference>
<evidence type="ECO:0000313" key="7">
    <source>
        <dbReference type="Proteomes" id="UP001197093"/>
    </source>
</evidence>
<keyword evidence="7" id="KW-1185">Reference proteome</keyword>
<dbReference type="PANTHER" id="PTHR31001">
    <property type="entry name" value="UNCHARACTERIZED TRANSCRIPTIONAL REGULATORY PROTEIN"/>
    <property type="match status" value="1"/>
</dbReference>
<evidence type="ECO:0000313" key="6">
    <source>
        <dbReference type="EMBL" id="KAG7287766.1"/>
    </source>
</evidence>
<name>A0AAD4EUS1_9PEZI</name>
<dbReference type="InterPro" id="IPR050613">
    <property type="entry name" value="Sec_Metabolite_Reg"/>
</dbReference>